<name>A0ABV6F8Q0_9MICC</name>
<evidence type="ECO:0000313" key="3">
    <source>
        <dbReference type="Proteomes" id="UP001589766"/>
    </source>
</evidence>
<proteinExistence type="predicted"/>
<dbReference type="Proteomes" id="UP001589766">
    <property type="component" value="Unassembled WGS sequence"/>
</dbReference>
<evidence type="ECO:0000256" key="1">
    <source>
        <dbReference type="SAM" id="MobiDB-lite"/>
    </source>
</evidence>
<dbReference type="RefSeq" id="WP_378043165.1">
    <property type="nucleotide sequence ID" value="NZ_JBHLWH010000043.1"/>
</dbReference>
<keyword evidence="3" id="KW-1185">Reference proteome</keyword>
<gene>
    <name evidence="2" type="ORF">ACFFIO_15380</name>
</gene>
<accession>A0ABV6F8Q0</accession>
<reference evidence="2 3" key="1">
    <citation type="submission" date="2024-09" db="EMBL/GenBank/DDBJ databases">
        <authorList>
            <person name="Sun Q."/>
            <person name="Mori K."/>
        </authorList>
    </citation>
    <scope>NUCLEOTIDE SEQUENCE [LARGE SCALE GENOMIC DNA]</scope>
    <source>
        <strain evidence="2 3">CCM 7609</strain>
    </source>
</reference>
<comment type="caution">
    <text evidence="2">The sequence shown here is derived from an EMBL/GenBank/DDBJ whole genome shotgun (WGS) entry which is preliminary data.</text>
</comment>
<organism evidence="2 3">
    <name type="scientific">Citricoccus parietis</name>
    <dbReference type="NCBI Taxonomy" id="592307"/>
    <lineage>
        <taxon>Bacteria</taxon>
        <taxon>Bacillati</taxon>
        <taxon>Actinomycetota</taxon>
        <taxon>Actinomycetes</taxon>
        <taxon>Micrococcales</taxon>
        <taxon>Micrococcaceae</taxon>
        <taxon>Citricoccus</taxon>
    </lineage>
</organism>
<dbReference type="EMBL" id="JBHLWH010000043">
    <property type="protein sequence ID" value="MFC0249888.1"/>
    <property type="molecule type" value="Genomic_DNA"/>
</dbReference>
<protein>
    <submittedName>
        <fullName evidence="2">Uncharacterized protein</fullName>
    </submittedName>
</protein>
<feature type="region of interest" description="Disordered" evidence="1">
    <location>
        <begin position="46"/>
        <end position="76"/>
    </location>
</feature>
<sequence length="134" mass="13776">MAIDTAVQAPPRLAESLTEVTPTALEQQTVIIAGTEAATTVIPIPRRTADRADGSTGRGVVAGQRPDGGDPLSPILSSKAGARVRTASRILTELVGNDFTNTGHLASYAGMATVTRRSRISIRGNQAPVVGAST</sequence>
<evidence type="ECO:0000313" key="2">
    <source>
        <dbReference type="EMBL" id="MFC0249888.1"/>
    </source>
</evidence>